<dbReference type="SUPFAM" id="SSF88946">
    <property type="entry name" value="Sigma2 domain of RNA polymerase sigma factors"/>
    <property type="match status" value="1"/>
</dbReference>
<evidence type="ECO:0000259" key="2">
    <source>
        <dbReference type="Pfam" id="PF04542"/>
    </source>
</evidence>
<keyword evidence="1" id="KW-0812">Transmembrane</keyword>
<protein>
    <submittedName>
        <fullName evidence="4">RNA polymerase sigma factor, sigma-70 family</fullName>
    </submittedName>
</protein>
<name>A0A1D3TSL2_9FIRM</name>
<dbReference type="GO" id="GO:0006352">
    <property type="term" value="P:DNA-templated transcription initiation"/>
    <property type="evidence" value="ECO:0007669"/>
    <property type="project" value="InterPro"/>
</dbReference>
<dbReference type="OrthoDB" id="9795666at2"/>
<keyword evidence="1" id="KW-0472">Membrane</keyword>
<dbReference type="InterPro" id="IPR025672">
    <property type="entry name" value="Sigma_reg_C_dom"/>
</dbReference>
<dbReference type="Pfam" id="PF13791">
    <property type="entry name" value="Sigma_reg_C"/>
    <property type="match status" value="1"/>
</dbReference>
<evidence type="ECO:0000313" key="5">
    <source>
        <dbReference type="Proteomes" id="UP000199315"/>
    </source>
</evidence>
<feature type="domain" description="RNA polymerase sigma-70 region 2" evidence="2">
    <location>
        <begin position="10"/>
        <end position="72"/>
    </location>
</feature>
<proteinExistence type="predicted"/>
<reference evidence="4 5" key="1">
    <citation type="submission" date="2016-09" db="EMBL/GenBank/DDBJ databases">
        <authorList>
            <person name="Capua I."/>
            <person name="De Benedictis P."/>
            <person name="Joannis T."/>
            <person name="Lombin L.H."/>
            <person name="Cattoli G."/>
        </authorList>
    </citation>
    <scope>NUCLEOTIDE SEQUENCE [LARGE SCALE GENOMIC DNA]</scope>
    <source>
        <strain evidence="4 5">GluBS11</strain>
    </source>
</reference>
<dbReference type="GO" id="GO:0003700">
    <property type="term" value="F:DNA-binding transcription factor activity"/>
    <property type="evidence" value="ECO:0007669"/>
    <property type="project" value="InterPro"/>
</dbReference>
<evidence type="ECO:0000256" key="1">
    <source>
        <dbReference type="SAM" id="Phobius"/>
    </source>
</evidence>
<feature type="transmembrane region" description="Helical" evidence="1">
    <location>
        <begin position="116"/>
        <end position="138"/>
    </location>
</feature>
<feature type="domain" description="Sigma factor regulator C-terminal" evidence="3">
    <location>
        <begin position="268"/>
        <end position="436"/>
    </location>
</feature>
<keyword evidence="1" id="KW-1133">Transmembrane helix</keyword>
<dbReference type="Gene3D" id="1.10.1740.10">
    <property type="match status" value="1"/>
</dbReference>
<accession>A0A1D3TSL2</accession>
<sequence length="446" mass="51762">MENDELIQYYRQHYRSLFLFALSLTKRKEDAEDLVANAFLKSILCFEKGNFKAWIYTVIRNEFINLYKGRKRFVSGAEMNEKEFEEALNLDEEMPVDFSAEKNLKKTMEKQINKRVFRSVLLIFLGIAGAILIISNLFDQIFYNPEKSSPYLESKLAYSDFNLLMDIYIGLNYPGRVYYPVEEESESSGFGKYLVKAKVQDDFSPLVINGQYNTVFEVKRNKLSIEMISDETNLAVKISEFYNDSKETPSKSYVKGILGITEEKIEEIEKLPESAVLKASISFPESIPLEETLEFLKVYPDSRFVWIGLDSKERFVEGTYDGINLMQVIGYDFNNQVKEKYPSLMLGKDASECTAEELEECYRSRLQILNDNPDFMKLMNSCIGDPVNLEREQELRELRISEIEEDGLYSIGVYGYIRKQDFLNMVKDGSVVYADIQDVKLSFFNH</sequence>
<evidence type="ECO:0000313" key="4">
    <source>
        <dbReference type="EMBL" id="SCP96870.1"/>
    </source>
</evidence>
<keyword evidence="5" id="KW-1185">Reference proteome</keyword>
<dbReference type="EMBL" id="FMKA01000007">
    <property type="protein sequence ID" value="SCP96870.1"/>
    <property type="molecule type" value="Genomic_DNA"/>
</dbReference>
<gene>
    <name evidence="4" type="ORF">SAMN05421730_10075</name>
</gene>
<dbReference type="RefSeq" id="WP_091232409.1">
    <property type="nucleotide sequence ID" value="NZ_FMKA01000007.1"/>
</dbReference>
<evidence type="ECO:0000259" key="3">
    <source>
        <dbReference type="Pfam" id="PF13791"/>
    </source>
</evidence>
<dbReference type="Proteomes" id="UP000199315">
    <property type="component" value="Unassembled WGS sequence"/>
</dbReference>
<dbReference type="InterPro" id="IPR007627">
    <property type="entry name" value="RNA_pol_sigma70_r2"/>
</dbReference>
<dbReference type="STRING" id="1619234.SAMN05421730_10075"/>
<dbReference type="AlphaFoldDB" id="A0A1D3TSL2"/>
<dbReference type="InterPro" id="IPR013325">
    <property type="entry name" value="RNA_pol_sigma_r2"/>
</dbReference>
<organism evidence="4 5">
    <name type="scientific">Anaerobium acetethylicum</name>
    <dbReference type="NCBI Taxonomy" id="1619234"/>
    <lineage>
        <taxon>Bacteria</taxon>
        <taxon>Bacillati</taxon>
        <taxon>Bacillota</taxon>
        <taxon>Clostridia</taxon>
        <taxon>Lachnospirales</taxon>
        <taxon>Lachnospiraceae</taxon>
        <taxon>Anaerobium</taxon>
    </lineage>
</organism>
<dbReference type="Pfam" id="PF04542">
    <property type="entry name" value="Sigma70_r2"/>
    <property type="match status" value="1"/>
</dbReference>